<dbReference type="InterPro" id="IPR037523">
    <property type="entry name" value="VOC_core"/>
</dbReference>
<reference evidence="3" key="1">
    <citation type="journal article" date="2019" name="Int. J. Syst. Evol. Microbiol.">
        <title>The Global Catalogue of Microorganisms (GCM) 10K type strain sequencing project: providing services to taxonomists for standard genome sequencing and annotation.</title>
        <authorList>
            <consortium name="The Broad Institute Genomics Platform"/>
            <consortium name="The Broad Institute Genome Sequencing Center for Infectious Disease"/>
            <person name="Wu L."/>
            <person name="Ma J."/>
        </authorList>
    </citation>
    <scope>NUCLEOTIDE SEQUENCE [LARGE SCALE GENOMIC DNA]</scope>
    <source>
        <strain evidence="3">CGMCC 4.7426</strain>
    </source>
</reference>
<sequence>MTKLFKRIDTVFLEVTDIEKSIEWYTDVLDLELRWFQKEGGYAAIEIGETPLTLVRASEVKPATHCQFNFFTNDIKAAHERLQENNVDVDEIVDYGDVLSFEFRDPDGNILGVCFFEE</sequence>
<comment type="caution">
    <text evidence="2">The sequence shown here is derived from an EMBL/GenBank/DDBJ whole genome shotgun (WGS) entry which is preliminary data.</text>
</comment>
<dbReference type="EMBL" id="JBHSFU010000007">
    <property type="protein sequence ID" value="MFC4559220.1"/>
    <property type="molecule type" value="Genomic_DNA"/>
</dbReference>
<dbReference type="PANTHER" id="PTHR36437">
    <property type="entry name" value="GLYOXALASE/BLEOMYCIN RESISTANCE PROTEIN/DIOXYGENASE"/>
    <property type="match status" value="1"/>
</dbReference>
<organism evidence="2 3">
    <name type="scientific">Virgibacillus kekensis</name>
    <dbReference type="NCBI Taxonomy" id="202261"/>
    <lineage>
        <taxon>Bacteria</taxon>
        <taxon>Bacillati</taxon>
        <taxon>Bacillota</taxon>
        <taxon>Bacilli</taxon>
        <taxon>Bacillales</taxon>
        <taxon>Bacillaceae</taxon>
        <taxon>Virgibacillus</taxon>
    </lineage>
</organism>
<dbReference type="RefSeq" id="WP_390296916.1">
    <property type="nucleotide sequence ID" value="NZ_JBHSFU010000007.1"/>
</dbReference>
<dbReference type="InterPro" id="IPR029068">
    <property type="entry name" value="Glyas_Bleomycin-R_OHBP_Dase"/>
</dbReference>
<protein>
    <submittedName>
        <fullName evidence="2">VOC family protein</fullName>
    </submittedName>
</protein>
<evidence type="ECO:0000259" key="1">
    <source>
        <dbReference type="PROSITE" id="PS51819"/>
    </source>
</evidence>
<dbReference type="PANTHER" id="PTHR36437:SF2">
    <property type="entry name" value="GLYOXALASE_BLEOMYCIN RESISTANCE PROTEIN_DIOXYGENASE"/>
    <property type="match status" value="1"/>
</dbReference>
<gene>
    <name evidence="2" type="ORF">ACFO3D_13560</name>
</gene>
<dbReference type="Pfam" id="PF00903">
    <property type="entry name" value="Glyoxalase"/>
    <property type="match status" value="1"/>
</dbReference>
<dbReference type="Proteomes" id="UP001595989">
    <property type="component" value="Unassembled WGS sequence"/>
</dbReference>
<proteinExistence type="predicted"/>
<evidence type="ECO:0000313" key="2">
    <source>
        <dbReference type="EMBL" id="MFC4559220.1"/>
    </source>
</evidence>
<evidence type="ECO:0000313" key="3">
    <source>
        <dbReference type="Proteomes" id="UP001595989"/>
    </source>
</evidence>
<dbReference type="Gene3D" id="3.10.180.10">
    <property type="entry name" value="2,3-Dihydroxybiphenyl 1,2-Dioxygenase, domain 1"/>
    <property type="match status" value="1"/>
</dbReference>
<name>A0ABV9DK35_9BACI</name>
<keyword evidence="3" id="KW-1185">Reference proteome</keyword>
<dbReference type="InterPro" id="IPR004360">
    <property type="entry name" value="Glyas_Fos-R_dOase_dom"/>
</dbReference>
<dbReference type="SUPFAM" id="SSF54593">
    <property type="entry name" value="Glyoxalase/Bleomycin resistance protein/Dihydroxybiphenyl dioxygenase"/>
    <property type="match status" value="1"/>
</dbReference>
<feature type="domain" description="VOC" evidence="1">
    <location>
        <begin position="7"/>
        <end position="116"/>
    </location>
</feature>
<dbReference type="PROSITE" id="PS51819">
    <property type="entry name" value="VOC"/>
    <property type="match status" value="1"/>
</dbReference>
<accession>A0ABV9DK35</accession>